<proteinExistence type="predicted"/>
<sequence length="98" mass="10731">MAFVVETRFGKGKRDDEGLRHTGGLPKQRWSVAATEAATLSRSGSLPKAARIEQNEPCLNLSHSVTPSFSYVSSPLSLFLVKKPKRKKGSFTSGYSFL</sequence>
<evidence type="ECO:0000313" key="2">
    <source>
        <dbReference type="Proteomes" id="UP001396334"/>
    </source>
</evidence>
<organism evidence="1 2">
    <name type="scientific">Hibiscus sabdariffa</name>
    <name type="common">roselle</name>
    <dbReference type="NCBI Taxonomy" id="183260"/>
    <lineage>
        <taxon>Eukaryota</taxon>
        <taxon>Viridiplantae</taxon>
        <taxon>Streptophyta</taxon>
        <taxon>Embryophyta</taxon>
        <taxon>Tracheophyta</taxon>
        <taxon>Spermatophyta</taxon>
        <taxon>Magnoliopsida</taxon>
        <taxon>eudicotyledons</taxon>
        <taxon>Gunneridae</taxon>
        <taxon>Pentapetalae</taxon>
        <taxon>rosids</taxon>
        <taxon>malvids</taxon>
        <taxon>Malvales</taxon>
        <taxon>Malvaceae</taxon>
        <taxon>Malvoideae</taxon>
        <taxon>Hibiscus</taxon>
    </lineage>
</organism>
<comment type="caution">
    <text evidence="1">The sequence shown here is derived from an EMBL/GenBank/DDBJ whole genome shotgun (WGS) entry which is preliminary data.</text>
</comment>
<gene>
    <name evidence="1" type="ORF">V6N11_009947</name>
</gene>
<reference evidence="1 2" key="1">
    <citation type="journal article" date="2024" name="G3 (Bethesda)">
        <title>Genome assembly of Hibiscus sabdariffa L. provides insights into metabolisms of medicinal natural products.</title>
        <authorList>
            <person name="Kim T."/>
        </authorList>
    </citation>
    <scope>NUCLEOTIDE SEQUENCE [LARGE SCALE GENOMIC DNA]</scope>
    <source>
        <strain evidence="1">TK-2024</strain>
        <tissue evidence="1">Old leaves</tissue>
    </source>
</reference>
<evidence type="ECO:0000313" key="1">
    <source>
        <dbReference type="EMBL" id="KAK8986387.1"/>
    </source>
</evidence>
<accession>A0ABR2PDK4</accession>
<dbReference type="Proteomes" id="UP001396334">
    <property type="component" value="Unassembled WGS sequence"/>
</dbReference>
<protein>
    <submittedName>
        <fullName evidence="1">Uncharacterized protein</fullName>
    </submittedName>
</protein>
<dbReference type="EMBL" id="JBBPBN010000063">
    <property type="protein sequence ID" value="KAK8986387.1"/>
    <property type="molecule type" value="Genomic_DNA"/>
</dbReference>
<keyword evidence="2" id="KW-1185">Reference proteome</keyword>
<name>A0ABR2PDK4_9ROSI</name>